<feature type="transmembrane region" description="Helical" evidence="6">
    <location>
        <begin position="393"/>
        <end position="416"/>
    </location>
</feature>
<keyword evidence="10" id="KW-1185">Reference proteome</keyword>
<organism evidence="9 10">
    <name type="scientific">Rhynchospora pubera</name>
    <dbReference type="NCBI Taxonomy" id="906938"/>
    <lineage>
        <taxon>Eukaryota</taxon>
        <taxon>Viridiplantae</taxon>
        <taxon>Streptophyta</taxon>
        <taxon>Embryophyta</taxon>
        <taxon>Tracheophyta</taxon>
        <taxon>Spermatophyta</taxon>
        <taxon>Magnoliopsida</taxon>
        <taxon>Liliopsida</taxon>
        <taxon>Poales</taxon>
        <taxon>Cyperaceae</taxon>
        <taxon>Cyperoideae</taxon>
        <taxon>Rhynchosporeae</taxon>
        <taxon>Rhynchospora</taxon>
    </lineage>
</organism>
<evidence type="ECO:0000256" key="2">
    <source>
        <dbReference type="ARBA" id="ARBA00022692"/>
    </source>
</evidence>
<feature type="transmembrane region" description="Helical" evidence="6">
    <location>
        <begin position="337"/>
        <end position="355"/>
    </location>
</feature>
<evidence type="ECO:0000256" key="6">
    <source>
        <dbReference type="RuleBase" id="RU363132"/>
    </source>
</evidence>
<dbReference type="InterPro" id="IPR044647">
    <property type="entry name" value="RTNLB17/18/21"/>
</dbReference>
<evidence type="ECO:0000313" key="9">
    <source>
        <dbReference type="EMBL" id="KAJ4770235.1"/>
    </source>
</evidence>
<accession>A0AAV8DU63</accession>
<gene>
    <name evidence="9" type="ORF">LUZ62_054492</name>
</gene>
<evidence type="ECO:0000256" key="3">
    <source>
        <dbReference type="ARBA" id="ARBA00022824"/>
    </source>
</evidence>
<keyword evidence="3 6" id="KW-0256">Endoplasmic reticulum</keyword>
<evidence type="ECO:0000313" key="10">
    <source>
        <dbReference type="Proteomes" id="UP001140206"/>
    </source>
</evidence>
<comment type="caution">
    <text evidence="9">The sequence shown here is derived from an EMBL/GenBank/DDBJ whole genome shotgun (WGS) entry which is preliminary data.</text>
</comment>
<comment type="subcellular location">
    <subcellularLocation>
        <location evidence="1 6">Endoplasmic reticulum membrane</location>
        <topology evidence="1 6">Multi-pass membrane protein</topology>
    </subcellularLocation>
</comment>
<name>A0AAV8DU63_9POAL</name>
<dbReference type="GO" id="GO:0005789">
    <property type="term" value="C:endoplasmic reticulum membrane"/>
    <property type="evidence" value="ECO:0007669"/>
    <property type="project" value="UniProtKB-SubCell"/>
</dbReference>
<feature type="transmembrane region" description="Helical" evidence="6">
    <location>
        <begin position="97"/>
        <end position="115"/>
    </location>
</feature>
<keyword evidence="2 6" id="KW-0812">Transmembrane</keyword>
<evidence type="ECO:0000256" key="5">
    <source>
        <dbReference type="ARBA" id="ARBA00023136"/>
    </source>
</evidence>
<evidence type="ECO:0000256" key="4">
    <source>
        <dbReference type="ARBA" id="ARBA00022989"/>
    </source>
</evidence>
<dbReference type="InterPro" id="IPR003388">
    <property type="entry name" value="Reticulon"/>
</dbReference>
<protein>
    <recommendedName>
        <fullName evidence="6">Reticulon-like protein</fullName>
    </recommendedName>
</protein>
<dbReference type="PANTHER" id="PTHR46626">
    <property type="entry name" value="RETICULON-LIKE PROTEIN B17"/>
    <property type="match status" value="1"/>
</dbReference>
<evidence type="ECO:0000256" key="1">
    <source>
        <dbReference type="ARBA" id="ARBA00004477"/>
    </source>
</evidence>
<reference evidence="9" key="1">
    <citation type="submission" date="2022-08" db="EMBL/GenBank/DDBJ databases">
        <authorList>
            <person name="Marques A."/>
        </authorList>
    </citation>
    <scope>NUCLEOTIDE SEQUENCE</scope>
    <source>
        <strain evidence="9">RhyPub2mFocal</strain>
        <tissue evidence="9">Leaves</tissue>
    </source>
</reference>
<dbReference type="EMBL" id="JAMFTS010000003">
    <property type="protein sequence ID" value="KAJ4770235.1"/>
    <property type="molecule type" value="Genomic_DNA"/>
</dbReference>
<dbReference type="Proteomes" id="UP001140206">
    <property type="component" value="Chromosome 3"/>
</dbReference>
<evidence type="ECO:0000259" key="8">
    <source>
        <dbReference type="PROSITE" id="PS50845"/>
    </source>
</evidence>
<feature type="compositionally biased region" description="Pro residues" evidence="7">
    <location>
        <begin position="7"/>
        <end position="31"/>
    </location>
</feature>
<keyword evidence="5 6" id="KW-0472">Membrane</keyword>
<sequence length="444" mass="49784">MESPKPKFLPPPYQVAPPQSPPPSSPIPTSTPPSHKKPAISPSPLHLSHYIAASVPLHDLLSPSPKRRPKSSRSLIHEEPHEPVVNLTPRKKRRGRAAALVVAAASGFPGGCVASPRAGRRARRRLDKDVVVVREEREREREKEIGNGEEEGGVKVRKKRQCKTKKVSLVGGSREDLSLVPFVPPAKDTQNVAQDTEATNEGDNSNLGLCDCLYELIMWKDVAKSTLWFGLGSIFFLSTSFSRDFNFSLISSFCHLGVFILGMAFLRDSFPQRSELKPTQRFQFTEEDVLSVSRVLLPIANEVISKVQLLFSGDPTTTIKVLPILLFGAKYGHLITFWRLFAAGFFFSFTIPKLYSSYSEKINRGVKNVRDRAVEAWRNCPRKKFVAASGATMFWNLFSVKTCIIAAFVSVVILRYNHQQNKGEVRQDEEIQIKEDENHEMVTE</sequence>
<feature type="region of interest" description="Disordered" evidence="7">
    <location>
        <begin position="1"/>
        <end position="83"/>
    </location>
</feature>
<feature type="transmembrane region" description="Helical" evidence="6">
    <location>
        <begin position="247"/>
        <end position="266"/>
    </location>
</feature>
<dbReference type="AlphaFoldDB" id="A0AAV8DU63"/>
<feature type="domain" description="Reticulon" evidence="8">
    <location>
        <begin position="213"/>
        <end position="373"/>
    </location>
</feature>
<evidence type="ECO:0000256" key="7">
    <source>
        <dbReference type="SAM" id="MobiDB-lite"/>
    </source>
</evidence>
<dbReference type="PANTHER" id="PTHR46626:SF2">
    <property type="entry name" value="RETICULON-LIKE PROTEIN B17"/>
    <property type="match status" value="1"/>
</dbReference>
<keyword evidence="4 6" id="KW-1133">Transmembrane helix</keyword>
<dbReference type="PROSITE" id="PS50845">
    <property type="entry name" value="RETICULON"/>
    <property type="match status" value="1"/>
</dbReference>
<proteinExistence type="predicted"/>
<dbReference type="Pfam" id="PF02453">
    <property type="entry name" value="Reticulon"/>
    <property type="match status" value="1"/>
</dbReference>